<proteinExistence type="predicted"/>
<reference evidence="11 12" key="1">
    <citation type="submission" date="2020-01" db="EMBL/GenBank/DDBJ databases">
        <authorList>
            <person name="Gupta K D."/>
        </authorList>
    </citation>
    <scope>NUCLEOTIDE SEQUENCE [LARGE SCALE GENOMIC DNA]</scope>
</reference>
<dbReference type="InterPro" id="IPR056328">
    <property type="entry name" value="DSRM_DHX29"/>
</dbReference>
<dbReference type="SMART" id="SM00487">
    <property type="entry name" value="DEXDc"/>
    <property type="match status" value="1"/>
</dbReference>
<feature type="compositionally biased region" description="Low complexity" evidence="7">
    <location>
        <begin position="43"/>
        <end position="68"/>
    </location>
</feature>
<dbReference type="GO" id="GO:1990904">
    <property type="term" value="C:ribonucleoprotein complex"/>
    <property type="evidence" value="ECO:0007669"/>
    <property type="project" value="UniProtKB-ARBA"/>
</dbReference>
<name>A0A8S0VRU3_CYCAE</name>
<comment type="catalytic activity">
    <reaction evidence="6">
        <text>ATP + H2O = ADP + phosphate + H(+)</text>
        <dbReference type="Rhea" id="RHEA:13065"/>
        <dbReference type="ChEBI" id="CHEBI:15377"/>
        <dbReference type="ChEBI" id="CHEBI:15378"/>
        <dbReference type="ChEBI" id="CHEBI:30616"/>
        <dbReference type="ChEBI" id="CHEBI:43474"/>
        <dbReference type="ChEBI" id="CHEBI:456216"/>
        <dbReference type="EC" id="3.6.4.13"/>
    </reaction>
</comment>
<dbReference type="Proteomes" id="UP000467700">
    <property type="component" value="Unassembled WGS sequence"/>
</dbReference>
<dbReference type="InterPro" id="IPR014001">
    <property type="entry name" value="Helicase_ATP-bd"/>
</dbReference>
<dbReference type="InterPro" id="IPR002464">
    <property type="entry name" value="DNA/RNA_helicase_DEAH_CS"/>
</dbReference>
<feature type="domain" description="Helicase ATP-binding" evidence="9">
    <location>
        <begin position="612"/>
        <end position="777"/>
    </location>
</feature>
<dbReference type="FunFam" id="3.40.50.300:FF:000500">
    <property type="entry name" value="ATP-dependent RNA helicase DHX29"/>
    <property type="match status" value="1"/>
</dbReference>
<protein>
    <recommendedName>
        <fullName evidence="1">RNA helicase</fullName>
        <ecNumber evidence="1">3.6.4.13</ecNumber>
    </recommendedName>
</protein>
<dbReference type="InterPro" id="IPR048333">
    <property type="entry name" value="HA2_WH"/>
</dbReference>
<keyword evidence="3" id="KW-0378">Hydrolase</keyword>
<dbReference type="Pfam" id="PF04408">
    <property type="entry name" value="WHD_HA2"/>
    <property type="match status" value="1"/>
</dbReference>
<feature type="compositionally biased region" description="Basic and acidic residues" evidence="7">
    <location>
        <begin position="207"/>
        <end position="218"/>
    </location>
</feature>
<dbReference type="SMART" id="SM00847">
    <property type="entry name" value="HA2"/>
    <property type="match status" value="1"/>
</dbReference>
<dbReference type="EMBL" id="CACVBS010000046">
    <property type="protein sequence ID" value="CAA7264809.1"/>
    <property type="molecule type" value="Genomic_DNA"/>
</dbReference>
<keyword evidence="4" id="KW-0347">Helicase</keyword>
<dbReference type="Pfam" id="PF07717">
    <property type="entry name" value="OB_NTP_bind"/>
    <property type="match status" value="1"/>
</dbReference>
<dbReference type="Pfam" id="PF00271">
    <property type="entry name" value="Helicase_C"/>
    <property type="match status" value="1"/>
</dbReference>
<accession>A0A8S0VRU3</accession>
<evidence type="ECO:0000256" key="1">
    <source>
        <dbReference type="ARBA" id="ARBA00012552"/>
    </source>
</evidence>
<feature type="region of interest" description="Disordered" evidence="7">
    <location>
        <begin position="207"/>
        <end position="236"/>
    </location>
</feature>
<feature type="region of interest" description="Disordered" evidence="7">
    <location>
        <begin position="28"/>
        <end position="80"/>
    </location>
</feature>
<feature type="domain" description="UBA" evidence="8">
    <location>
        <begin position="1164"/>
        <end position="1207"/>
    </location>
</feature>
<evidence type="ECO:0000313" key="11">
    <source>
        <dbReference type="EMBL" id="CAA7264809.1"/>
    </source>
</evidence>
<dbReference type="OrthoDB" id="5600252at2759"/>
<evidence type="ECO:0000256" key="2">
    <source>
        <dbReference type="ARBA" id="ARBA00022741"/>
    </source>
</evidence>
<dbReference type="Pfam" id="PF24385">
    <property type="entry name" value="DSRM_DHX29"/>
    <property type="match status" value="1"/>
</dbReference>
<evidence type="ECO:0000313" key="12">
    <source>
        <dbReference type="Proteomes" id="UP000467700"/>
    </source>
</evidence>
<dbReference type="InterPro" id="IPR011545">
    <property type="entry name" value="DEAD/DEAH_box_helicase_dom"/>
</dbReference>
<evidence type="ECO:0000256" key="4">
    <source>
        <dbReference type="ARBA" id="ARBA00022806"/>
    </source>
</evidence>
<gene>
    <name evidence="11" type="ORF">AAE3_LOCUS6986</name>
</gene>
<dbReference type="InterPro" id="IPR001650">
    <property type="entry name" value="Helicase_C-like"/>
</dbReference>
<dbReference type="Gene3D" id="1.20.120.1080">
    <property type="match status" value="1"/>
</dbReference>
<dbReference type="SUPFAM" id="SSF52540">
    <property type="entry name" value="P-loop containing nucleoside triphosphate hydrolases"/>
    <property type="match status" value="1"/>
</dbReference>
<dbReference type="EC" id="3.6.4.13" evidence="1"/>
<dbReference type="PANTHER" id="PTHR18934">
    <property type="entry name" value="ATP-DEPENDENT RNA HELICASE"/>
    <property type="match status" value="1"/>
</dbReference>
<evidence type="ECO:0000256" key="3">
    <source>
        <dbReference type="ARBA" id="ARBA00022801"/>
    </source>
</evidence>
<feature type="region of interest" description="Disordered" evidence="7">
    <location>
        <begin position="547"/>
        <end position="577"/>
    </location>
</feature>
<dbReference type="Pfam" id="PF21010">
    <property type="entry name" value="HA2_C"/>
    <property type="match status" value="1"/>
</dbReference>
<evidence type="ECO:0000256" key="6">
    <source>
        <dbReference type="ARBA" id="ARBA00047984"/>
    </source>
</evidence>
<keyword evidence="12" id="KW-1185">Reference proteome</keyword>
<dbReference type="Gene3D" id="3.40.50.300">
    <property type="entry name" value="P-loop containing nucleotide triphosphate hydrolases"/>
    <property type="match status" value="2"/>
</dbReference>
<feature type="domain" description="Helicase C-terminal" evidence="10">
    <location>
        <begin position="847"/>
        <end position="1013"/>
    </location>
</feature>
<evidence type="ECO:0000259" key="9">
    <source>
        <dbReference type="PROSITE" id="PS51192"/>
    </source>
</evidence>
<dbReference type="CDD" id="cd18791">
    <property type="entry name" value="SF2_C_RHA"/>
    <property type="match status" value="1"/>
</dbReference>
<evidence type="ECO:0000259" key="10">
    <source>
        <dbReference type="PROSITE" id="PS51194"/>
    </source>
</evidence>
<dbReference type="CDD" id="cd17917">
    <property type="entry name" value="DEXHc_RHA-like"/>
    <property type="match status" value="1"/>
</dbReference>
<evidence type="ECO:0000256" key="5">
    <source>
        <dbReference type="ARBA" id="ARBA00022840"/>
    </source>
</evidence>
<dbReference type="PANTHER" id="PTHR18934:SF267">
    <property type="entry name" value="ATP-DEPENDENT RNA HELICASE YLR419W-RELATED"/>
    <property type="match status" value="1"/>
</dbReference>
<dbReference type="PROSITE" id="PS51194">
    <property type="entry name" value="HELICASE_CTER"/>
    <property type="match status" value="1"/>
</dbReference>
<dbReference type="PROSITE" id="PS51192">
    <property type="entry name" value="HELICASE_ATP_BIND_1"/>
    <property type="match status" value="1"/>
</dbReference>
<dbReference type="GO" id="GO:0005524">
    <property type="term" value="F:ATP binding"/>
    <property type="evidence" value="ECO:0007669"/>
    <property type="project" value="UniProtKB-KW"/>
</dbReference>
<dbReference type="PROSITE" id="PS50030">
    <property type="entry name" value="UBA"/>
    <property type="match status" value="1"/>
</dbReference>
<dbReference type="GO" id="GO:0016787">
    <property type="term" value="F:hydrolase activity"/>
    <property type="evidence" value="ECO:0007669"/>
    <property type="project" value="UniProtKB-KW"/>
</dbReference>
<dbReference type="GO" id="GO:0003724">
    <property type="term" value="F:RNA helicase activity"/>
    <property type="evidence" value="ECO:0007669"/>
    <property type="project" value="UniProtKB-EC"/>
</dbReference>
<dbReference type="FunFam" id="1.20.120.1080:FF:000002">
    <property type="entry name" value="Putative ATP-dependent RNA helicase DHX36"/>
    <property type="match status" value="1"/>
</dbReference>
<evidence type="ECO:0000256" key="7">
    <source>
        <dbReference type="SAM" id="MobiDB-lite"/>
    </source>
</evidence>
<sequence length="1375" mass="152900">MDVDEELSECLVIDSKLAQPPPLLLTLPVVSSQQMPPKRGIVKSGNAGNSSKSSNQNPATSSSASASTGPPPLFPPGSKYPLSLLQERCQKLGWEKPVIDTRQHGDKEFSFRVTLSRHNKKTSQIDKVMMEPHPAYYRPTAIEARHWGATYALYRFSNGIQLNRALPPGPRDYWNELAVEHKTIEEHQKWMYDADPFSAQKMVEERQAKAQQKREEATLAKANPDVPQAGSSTTSSDYPEVIMATSLRELVEDAIKEGFSLYPEAADAAPLTLSQDAIPGLSQQLGHLGFSRTQIRDATTYLSEDSTLTFNLLNSLTPLEACIEYLVLHLPECDLPRRFLPNNNSSNPFITSAHSGNDDLKRRWVEEKAVKEAGWPENAVKDCATTPKFLKKWDLFMVALGRKLLGRELDSLLEEASELTSYPIEADEYEALGAQLEETGHLVLPLFSAPITVHILFSAEEHYPRVGYIPVYITSTTIPAYVRLHLLSRFLLAMESKPDLDVGEGFCMALMRIMEDTWAQVEDNGPPNMSTVLQHIIPRPQRFAFVDQDGQTPEPKGSLSGNKGSARPPRRPLNDDGQIKREFEAIRENDKYKQILAARMKLPAFKAQEDFLNKLEHSRVVVVVGETGCGKTTQLPQFILNSLILSNRGSKASIIVTQPRRLSAISVAARVSDERLDDGSVGYAIRGESKQGRNTRLLFCTTGVVLRRLSTGDALRDISHVIVDEVHERSMDGDFLLLELKQLLKNHPSLKVVLMSATINHETFVKYFENAPLLTIPGFTHPVMDKYLEDVLPLINYKPPSARATKGDGETRQRQEYESQGLQKEVVDAIQNLIRAGRIDCQLVAALVEHIVTTADTRGGILIFLPGVNEIKQCIEAIRQAIRRHDAVIYPLHANLSNDEQRKVFESTKSWKIIAATNVAETSITIDDVVYVIDAGKVKETQYDPGTNLSRLVETWVTQAAAKQRRGRAGRTRPGICYKLFTRRQEKDMVEFPVPEILRVPLENISLSVKAAKEDEDVKAFLSRAINPPAVAAIGRALLTLEEVGAIDQSGKLTPLGKHMSMLPMDVRLAKMLILAAIFQCLGPVVTVVALLSSKPLFVSPMERRDEANTARARFAHGDSDLLTDAKAFDECMQMRKDSKSSAAIRSFCEENFISASTLRDVVTLRQDFVSSLVEMGFIPLDSTPSTASLNTCSDNLNLVKSVLLGGLWPRVARVHLPKDRIKYDKVSAGAVQRENIAKDFKIFDLREGRAFLHPGSVLFGTSAWKPPFLIYFHKYMTTKVFLRDATKVPMYSLLLFGGPVSVNHVRGGLTVGTKDSLVKLAAIPRIGILVNQLRRLLDAQLQRSIEDGTMLTTRSGNPVIHATMALLTYDGKTE</sequence>
<comment type="caution">
    <text evidence="11">The sequence shown here is derived from an EMBL/GenBank/DDBJ whole genome shotgun (WGS) entry which is preliminary data.</text>
</comment>
<keyword evidence="2" id="KW-0547">Nucleotide-binding</keyword>
<dbReference type="SMART" id="SM00490">
    <property type="entry name" value="HELICc"/>
    <property type="match status" value="1"/>
</dbReference>
<dbReference type="InterPro" id="IPR011709">
    <property type="entry name" value="DEAD-box_helicase_OB_fold"/>
</dbReference>
<dbReference type="InterPro" id="IPR007502">
    <property type="entry name" value="Helicase-assoc_dom"/>
</dbReference>
<organism evidence="11 12">
    <name type="scientific">Cyclocybe aegerita</name>
    <name type="common">Black poplar mushroom</name>
    <name type="synonym">Agrocybe aegerita</name>
    <dbReference type="NCBI Taxonomy" id="1973307"/>
    <lineage>
        <taxon>Eukaryota</taxon>
        <taxon>Fungi</taxon>
        <taxon>Dikarya</taxon>
        <taxon>Basidiomycota</taxon>
        <taxon>Agaricomycotina</taxon>
        <taxon>Agaricomycetes</taxon>
        <taxon>Agaricomycetidae</taxon>
        <taxon>Agaricales</taxon>
        <taxon>Agaricineae</taxon>
        <taxon>Bolbitiaceae</taxon>
        <taxon>Cyclocybe</taxon>
    </lineage>
</organism>
<dbReference type="InterPro" id="IPR027417">
    <property type="entry name" value="P-loop_NTPase"/>
</dbReference>
<dbReference type="InterPro" id="IPR015940">
    <property type="entry name" value="UBA"/>
</dbReference>
<dbReference type="Pfam" id="PF00270">
    <property type="entry name" value="DEAD"/>
    <property type="match status" value="1"/>
</dbReference>
<dbReference type="PROSITE" id="PS00690">
    <property type="entry name" value="DEAH_ATP_HELICASE"/>
    <property type="match status" value="1"/>
</dbReference>
<dbReference type="GO" id="GO:0003723">
    <property type="term" value="F:RNA binding"/>
    <property type="evidence" value="ECO:0007669"/>
    <property type="project" value="TreeGrafter"/>
</dbReference>
<keyword evidence="5" id="KW-0067">ATP-binding</keyword>
<evidence type="ECO:0000259" key="8">
    <source>
        <dbReference type="PROSITE" id="PS50030"/>
    </source>
</evidence>